<evidence type="ECO:0000313" key="1">
    <source>
        <dbReference type="EMBL" id="MEY9810159.1"/>
    </source>
</evidence>
<reference evidence="1" key="1">
    <citation type="submission" date="2024-07" db="EMBL/GenBank/DDBJ databases">
        <title>Genome sequencing of plant associated microbes to promote plant fitness in Sorghum bicolor and Oryza sativa.</title>
        <authorList>
            <person name="Coleman-Derr D."/>
        </authorList>
    </citation>
    <scope>NUCLEOTIDE SEQUENCE</scope>
    <source>
        <strain evidence="1">SAI-173</strain>
    </source>
</reference>
<protein>
    <submittedName>
        <fullName evidence="1">Vacuolar-type H+-ATPase subunit E/Vma4</fullName>
    </submittedName>
</protein>
<organism evidence="1 2">
    <name type="scientific">Streptomyces albogriseolus</name>
    <dbReference type="NCBI Taxonomy" id="1887"/>
    <lineage>
        <taxon>Bacteria</taxon>
        <taxon>Bacillati</taxon>
        <taxon>Actinomycetota</taxon>
        <taxon>Actinomycetes</taxon>
        <taxon>Kitasatosporales</taxon>
        <taxon>Streptomycetaceae</taxon>
        <taxon>Streptomyces</taxon>
        <taxon>Streptomyces albogriseolus group</taxon>
    </lineage>
</organism>
<proteinExistence type="predicted"/>
<evidence type="ECO:0000313" key="2">
    <source>
        <dbReference type="Proteomes" id="UP001565447"/>
    </source>
</evidence>
<accession>A0ACC6UF72</accession>
<name>A0ACC6UF72_STRAO</name>
<keyword evidence="2" id="KW-1185">Reference proteome</keyword>
<comment type="caution">
    <text evidence="1">The sequence shown here is derived from an EMBL/GenBank/DDBJ whole genome shotgun (WGS) entry which is preliminary data.</text>
</comment>
<sequence length="174" mass="18979">MNRAPDRTADALHPVRAELLRAARADAEALLARTGQETAALLDRARAEARTVLDEARRQGEADGADGARELLVRARREARSRTLAARRESYDELRREVTARVGALRLTDGYADLLERLGHRARVLLGPGAEVTGHPEGGVLARAPGRRADLSLPALAERALDRLGGEVRTLWET</sequence>
<gene>
    <name evidence="1" type="ORF">RKD21_000416</name>
</gene>
<dbReference type="EMBL" id="JBGCBD010000002">
    <property type="protein sequence ID" value="MEY9810159.1"/>
    <property type="molecule type" value="Genomic_DNA"/>
</dbReference>
<dbReference type="Proteomes" id="UP001565447">
    <property type="component" value="Unassembled WGS sequence"/>
</dbReference>